<dbReference type="PROSITE" id="PS50135">
    <property type="entry name" value="ZF_ZZ_2"/>
    <property type="match status" value="1"/>
</dbReference>
<feature type="region of interest" description="Disordered" evidence="5">
    <location>
        <begin position="341"/>
        <end position="374"/>
    </location>
</feature>
<dbReference type="InterPro" id="IPR053793">
    <property type="entry name" value="PB1-like"/>
</dbReference>
<dbReference type="FunFam" id="3.30.60.90:FF:000021">
    <property type="entry name" value="Unplaced genomic scaffold supercont1.18, whole genome shotgun sequence"/>
    <property type="match status" value="1"/>
</dbReference>
<evidence type="ECO:0000256" key="2">
    <source>
        <dbReference type="ARBA" id="ARBA00022771"/>
    </source>
</evidence>
<dbReference type="CDD" id="cd02340">
    <property type="entry name" value="ZZ_NBR1_like"/>
    <property type="match status" value="1"/>
</dbReference>
<feature type="domain" description="PB1" evidence="7">
    <location>
        <begin position="16"/>
        <end position="91"/>
    </location>
</feature>
<keyword evidence="3" id="KW-0862">Zinc</keyword>
<feature type="compositionally biased region" description="Low complexity" evidence="5">
    <location>
        <begin position="344"/>
        <end position="353"/>
    </location>
</feature>
<dbReference type="CDD" id="cd02249">
    <property type="entry name" value="ZZ"/>
    <property type="match status" value="1"/>
</dbReference>
<dbReference type="Proteomes" id="UP000199727">
    <property type="component" value="Unassembled WGS sequence"/>
</dbReference>
<dbReference type="InterPro" id="IPR043145">
    <property type="entry name" value="Znf_ZZ_sf"/>
</dbReference>
<dbReference type="SUPFAM" id="SSF57850">
    <property type="entry name" value="RING/U-box"/>
    <property type="match status" value="4"/>
</dbReference>
<dbReference type="Pfam" id="PF00564">
    <property type="entry name" value="PB1"/>
    <property type="match status" value="1"/>
</dbReference>
<evidence type="ECO:0000256" key="1">
    <source>
        <dbReference type="ARBA" id="ARBA00022723"/>
    </source>
</evidence>
<dbReference type="InterPro" id="IPR052260">
    <property type="entry name" value="Autophagy_Rcpt_SigReg"/>
</dbReference>
<dbReference type="OrthoDB" id="661148at2759"/>
<dbReference type="Gene3D" id="3.10.20.90">
    <property type="entry name" value="Phosphatidylinositol 3-kinase Catalytic Subunit, Chain A, domain 1"/>
    <property type="match status" value="1"/>
</dbReference>
<comment type="caution">
    <text evidence="8">The sequence shown here is derived from an EMBL/GenBank/DDBJ whole genome shotgun (WGS) entry which is preliminary data.</text>
</comment>
<feature type="region of interest" description="Disordered" evidence="5">
    <location>
        <begin position="270"/>
        <end position="299"/>
    </location>
</feature>
<gene>
    <name evidence="8" type="ORF">C361_04283</name>
</gene>
<dbReference type="PANTHER" id="PTHR15090:SF0">
    <property type="entry name" value="SEQUESTOSOME-1"/>
    <property type="match status" value="1"/>
</dbReference>
<feature type="compositionally biased region" description="Polar residues" evidence="5">
    <location>
        <begin position="150"/>
        <end position="167"/>
    </location>
</feature>
<feature type="compositionally biased region" description="Polar residues" evidence="5">
    <location>
        <begin position="206"/>
        <end position="216"/>
    </location>
</feature>
<keyword evidence="1" id="KW-0479">Metal-binding</keyword>
<accession>A0A854QBK4</accession>
<dbReference type="PROSITE" id="PS51745">
    <property type="entry name" value="PB1"/>
    <property type="match status" value="1"/>
</dbReference>
<feature type="compositionally biased region" description="Low complexity" evidence="5">
    <location>
        <begin position="129"/>
        <end position="143"/>
    </location>
</feature>
<dbReference type="SMART" id="SM00291">
    <property type="entry name" value="ZnF_ZZ"/>
    <property type="match status" value="3"/>
</dbReference>
<evidence type="ECO:0000313" key="8">
    <source>
        <dbReference type="EMBL" id="OXG19336.1"/>
    </source>
</evidence>
<feature type="region of interest" description="Disordered" evidence="5">
    <location>
        <begin position="129"/>
        <end position="235"/>
    </location>
</feature>
<dbReference type="GO" id="GO:0016235">
    <property type="term" value="C:aggresome"/>
    <property type="evidence" value="ECO:0007669"/>
    <property type="project" value="TreeGrafter"/>
</dbReference>
<dbReference type="SUPFAM" id="SSF54277">
    <property type="entry name" value="CAD &amp; PB1 domains"/>
    <property type="match status" value="1"/>
</dbReference>
<dbReference type="Gene3D" id="3.30.60.90">
    <property type="match status" value="3"/>
</dbReference>
<proteinExistence type="predicted"/>
<dbReference type="GO" id="GO:0008270">
    <property type="term" value="F:zinc ion binding"/>
    <property type="evidence" value="ECO:0007669"/>
    <property type="project" value="UniProtKB-KW"/>
</dbReference>
<dbReference type="Pfam" id="PF00569">
    <property type="entry name" value="ZZ"/>
    <property type="match status" value="2"/>
</dbReference>
<feature type="domain" description="ZZ-type" evidence="6">
    <location>
        <begin position="661"/>
        <end position="719"/>
    </location>
</feature>
<evidence type="ECO:0000256" key="4">
    <source>
        <dbReference type="PROSITE-ProRule" id="PRU00228"/>
    </source>
</evidence>
<keyword evidence="2 4" id="KW-0863">Zinc-finger</keyword>
<evidence type="ECO:0008006" key="10">
    <source>
        <dbReference type="Google" id="ProtNLM"/>
    </source>
</evidence>
<dbReference type="GO" id="GO:0005080">
    <property type="term" value="F:protein kinase C binding"/>
    <property type="evidence" value="ECO:0007669"/>
    <property type="project" value="TreeGrafter"/>
</dbReference>
<dbReference type="GO" id="GO:0070530">
    <property type="term" value="F:K63-linked polyubiquitin modification-dependent protein binding"/>
    <property type="evidence" value="ECO:0007669"/>
    <property type="project" value="TreeGrafter"/>
</dbReference>
<evidence type="ECO:0000259" key="7">
    <source>
        <dbReference type="PROSITE" id="PS51745"/>
    </source>
</evidence>
<dbReference type="GO" id="GO:0035973">
    <property type="term" value="P:aggrephagy"/>
    <property type="evidence" value="ECO:0007669"/>
    <property type="project" value="TreeGrafter"/>
</dbReference>
<evidence type="ECO:0000313" key="9">
    <source>
        <dbReference type="Proteomes" id="UP000199727"/>
    </source>
</evidence>
<dbReference type="InterPro" id="IPR000270">
    <property type="entry name" value="PB1_dom"/>
</dbReference>
<evidence type="ECO:0000256" key="3">
    <source>
        <dbReference type="ARBA" id="ARBA00022833"/>
    </source>
</evidence>
<dbReference type="AlphaFoldDB" id="A0A854QBK4"/>
<feature type="region of interest" description="Disordered" evidence="5">
    <location>
        <begin position="416"/>
        <end position="480"/>
    </location>
</feature>
<dbReference type="GO" id="GO:0007032">
    <property type="term" value="P:endosome organization"/>
    <property type="evidence" value="ECO:0007669"/>
    <property type="project" value="TreeGrafter"/>
</dbReference>
<dbReference type="CDD" id="cd06398">
    <property type="entry name" value="PB1_Joka2"/>
    <property type="match status" value="1"/>
</dbReference>
<evidence type="ECO:0000259" key="6">
    <source>
        <dbReference type="PROSITE" id="PS50135"/>
    </source>
</evidence>
<dbReference type="SMART" id="SM00666">
    <property type="entry name" value="PB1"/>
    <property type="match status" value="1"/>
</dbReference>
<name>A0A854QBK4_CRYNE</name>
<protein>
    <recommendedName>
        <fullName evidence="10">ZZ-type domain-containing protein</fullName>
    </recommendedName>
</protein>
<dbReference type="PANTHER" id="PTHR15090">
    <property type="entry name" value="SEQUESTOSOME 1-RELATED"/>
    <property type="match status" value="1"/>
</dbReference>
<feature type="compositionally biased region" description="Low complexity" evidence="5">
    <location>
        <begin position="422"/>
        <end position="468"/>
    </location>
</feature>
<reference evidence="8 9" key="1">
    <citation type="submission" date="2017-06" db="EMBL/GenBank/DDBJ databases">
        <title>Global population genomics of the pathogenic fungus Cryptococcus neoformans var. grubii.</title>
        <authorList>
            <person name="Cuomo C."/>
            <person name="Litvintseva A."/>
            <person name="Chen Y."/>
            <person name="Young S."/>
            <person name="Zeng Q."/>
            <person name="Chapman S."/>
            <person name="Gujja S."/>
            <person name="Saif S."/>
            <person name="Birren B."/>
        </authorList>
    </citation>
    <scope>NUCLEOTIDE SEQUENCE [LARGE SCALE GENOMIC DNA]</scope>
    <source>
        <strain evidence="8 9">Tu259-1</strain>
    </source>
</reference>
<evidence type="ECO:0000256" key="5">
    <source>
        <dbReference type="SAM" id="MobiDB-lite"/>
    </source>
</evidence>
<dbReference type="InterPro" id="IPR000433">
    <property type="entry name" value="Znf_ZZ"/>
</dbReference>
<dbReference type="GO" id="GO:0000423">
    <property type="term" value="P:mitophagy"/>
    <property type="evidence" value="ECO:0007669"/>
    <property type="project" value="TreeGrafter"/>
</dbReference>
<organism evidence="8 9">
    <name type="scientific">Cryptococcus neoformans Tu259-1</name>
    <dbReference type="NCBI Taxonomy" id="1230072"/>
    <lineage>
        <taxon>Eukaryota</taxon>
        <taxon>Fungi</taxon>
        <taxon>Dikarya</taxon>
        <taxon>Basidiomycota</taxon>
        <taxon>Agaricomycotina</taxon>
        <taxon>Tremellomycetes</taxon>
        <taxon>Tremellales</taxon>
        <taxon>Cryptococcaceae</taxon>
        <taxon>Cryptococcus</taxon>
        <taxon>Cryptococcus neoformans species complex</taxon>
    </lineage>
</organism>
<dbReference type="EMBL" id="AMKT01000050">
    <property type="protein sequence ID" value="OXG19336.1"/>
    <property type="molecule type" value="Genomic_DNA"/>
</dbReference>
<sequence length="978" mass="107698">MSRVANGAIPDRPNRPLVVRCSYERSSRRVNFPSAATCRLESLRNRVEECFSLSAAPYSLIYTDDDGEEFSIRNENDLTDAISYFISGDDDAATSTYSGSGSGVFPYSLSTSKITLRLDVVVEYDGPSLSDTSSISSFQTGSGSEHDSTYRSSAYESSYRGSISSMMQEPIEEEYTDEEDPERRNTATQSVTDGMSRMSLDDARLTWSQYSGSTPRRMSERNHTPSNHSFIPKEPPIAQQPLTGPDSAIAPSLLTHSELGTRWLREQSNLAARKIGPGTRSRKSTRYDSDDDSMASDDERSGDFALVRDARGRYYYSYQTDVSSATASDIDLTDHEIASHRHSVQSSVLSSRSPPSPPHAHLHTPSPRTIEPAGPPILAPDCSACGVRLDYLRYVCQTCGEGEMWMENAPGKAAFVPPKVPSDSSQSDASSEVTEFAAHGAASSSGSRTVYNTTSRSRSGSISTNASRGSVQALAGSSSSPTNATCHFDFGFTPPHSPISALGDTTPSLARDDQPQRKVGYELCAGCIEIHGIRHTKAAARTAKNELRGTELRRREKAGQLRHTFKERIWGPEGWTDVEYNEDLECTICRAALFSNRFKCVSCPKFDLCRSCYQKVDEIHPAHAFLSLPDKPLLPIETSRNALNESEQPNLEVAGPQLVRHPGAFCHNCLQDIVGPRFHCAVCPSWDLCIQCEGIHMAGGDGSGHLSDHIMMKIPVPLPTSEVEAVSRRARDRWFQQDRTVATSGGDPLVSSLSQPYHSRSSSPIGDNSTLYAPTATRVRNASPLPPSQIVNVSQRDALDHGVRCGNCNEWIMGRRYQCANCPSDPVGFNLCSICELRSYRVHDPTHFFFKFDRPVHIPIRSYRPVLPPLYRHPVGKVPASALATINPRDPTAYLKHVMHRDTLCDVHGDQIRGVWLRCAHCAAGFDICLEAERIADHDATHVFVVFKARVDMAAFRQLADLAATHSKPLLRQSVYVS</sequence>
<feature type="compositionally biased region" description="Acidic residues" evidence="5">
    <location>
        <begin position="170"/>
        <end position="180"/>
    </location>
</feature>
<dbReference type="GO" id="GO:0044753">
    <property type="term" value="C:amphisome"/>
    <property type="evidence" value="ECO:0007669"/>
    <property type="project" value="TreeGrafter"/>
</dbReference>